<feature type="compositionally biased region" description="Basic residues" evidence="1">
    <location>
        <begin position="432"/>
        <end position="444"/>
    </location>
</feature>
<dbReference type="AlphaFoldDB" id="A0A378Q3D6"/>
<evidence type="ECO:0000313" key="4">
    <source>
        <dbReference type="Proteomes" id="UP000255193"/>
    </source>
</evidence>
<feature type="domain" description="Large polyvalent protein-associated" evidence="2">
    <location>
        <begin position="68"/>
        <end position="177"/>
    </location>
</feature>
<dbReference type="GO" id="GO:0032259">
    <property type="term" value="P:methylation"/>
    <property type="evidence" value="ECO:0007669"/>
    <property type="project" value="UniProtKB-KW"/>
</dbReference>
<dbReference type="GO" id="GO:0008168">
    <property type="term" value="F:methyltransferase activity"/>
    <property type="evidence" value="ECO:0007669"/>
    <property type="project" value="UniProtKB-KW"/>
</dbReference>
<evidence type="ECO:0000256" key="1">
    <source>
        <dbReference type="SAM" id="MobiDB-lite"/>
    </source>
</evidence>
<dbReference type="Proteomes" id="UP000255193">
    <property type="component" value="Unassembled WGS sequence"/>
</dbReference>
<accession>A0A378Q3D6</accession>
<feature type="region of interest" description="Disordered" evidence="1">
    <location>
        <begin position="423"/>
        <end position="444"/>
    </location>
</feature>
<dbReference type="SUPFAM" id="SSF53335">
    <property type="entry name" value="S-adenosyl-L-methionine-dependent methyltransferases"/>
    <property type="match status" value="1"/>
</dbReference>
<organism evidence="3 4">
    <name type="scientific">Faucicola atlantae</name>
    <dbReference type="NCBI Taxonomy" id="34059"/>
    <lineage>
        <taxon>Bacteria</taxon>
        <taxon>Pseudomonadati</taxon>
        <taxon>Pseudomonadota</taxon>
        <taxon>Gammaproteobacteria</taxon>
        <taxon>Moraxellales</taxon>
        <taxon>Moraxellaceae</taxon>
        <taxon>Faucicola</taxon>
    </lineage>
</organism>
<protein>
    <submittedName>
        <fullName evidence="3">DNA methylase</fullName>
    </submittedName>
</protein>
<keyword evidence="3" id="KW-0489">Methyltransferase</keyword>
<gene>
    <name evidence="3" type="ORF">NCTC11091_01005</name>
</gene>
<dbReference type="Pfam" id="PF18798">
    <property type="entry name" value="LPD3"/>
    <property type="match status" value="1"/>
</dbReference>
<name>A0A378Q3D6_9GAMM</name>
<evidence type="ECO:0000313" key="3">
    <source>
        <dbReference type="EMBL" id="STY95212.1"/>
    </source>
</evidence>
<proteinExistence type="predicted"/>
<reference evidence="3 4" key="1">
    <citation type="submission" date="2018-06" db="EMBL/GenBank/DDBJ databases">
        <authorList>
            <consortium name="Pathogen Informatics"/>
            <person name="Doyle S."/>
        </authorList>
    </citation>
    <scope>NUCLEOTIDE SEQUENCE [LARGE SCALE GENOMIC DNA]</scope>
    <source>
        <strain evidence="3 4">NCTC11091</strain>
    </source>
</reference>
<dbReference type="InterPro" id="IPR040824">
    <property type="entry name" value="LPD3"/>
</dbReference>
<sequence>MGFFIMQTVTVQDILAKLPALNNRDYFLALDELQRLLLAQQTDVLTDDDIEQLSKIDIDDTQDMGQGARKRTAKDWIRDNLLGKTVKTIDGKVVHFNSKDTIGHITYNVKRNDILVKCLPYIPQIFAKGEFMGRELSDHDRADKSIIAFHPYRKWVELKNGYKVFAEVQACERENESDLFYAGYNLKALKKVASPSHFDSVMDNTKWLSLGFMATFNGNNSPQFDKLQDDITTNDVLPLLILMVKDEAGKVVYDLEKGIDDLAEGWELQATQTPIFNRQGVKPTNRNGNVDMRARQKANDEAIALLNKIQNEGLTRDDLTTEQLTTLAKYTGNGGGIVNHEGKTGSQYEYYTPMELASSMWDLARELGFNGGRVLDPSAGTGVFTATSPDNAIIDSVELDRVSGGIAIVLGLRSGLTVLQKESPHFREGRKSKPQSIRQKKNHI</sequence>
<dbReference type="EMBL" id="UGQA01000001">
    <property type="protein sequence ID" value="STY95212.1"/>
    <property type="molecule type" value="Genomic_DNA"/>
</dbReference>
<dbReference type="InterPro" id="IPR029063">
    <property type="entry name" value="SAM-dependent_MTases_sf"/>
</dbReference>
<keyword evidence="3" id="KW-0808">Transferase</keyword>
<evidence type="ECO:0000259" key="2">
    <source>
        <dbReference type="Pfam" id="PF18798"/>
    </source>
</evidence>